<name>A0A8H5BFS1_9AGAR</name>
<reference evidence="6 7" key="1">
    <citation type="journal article" date="2020" name="ISME J.">
        <title>Uncovering the hidden diversity of litter-decomposition mechanisms in mushroom-forming fungi.</title>
        <authorList>
            <person name="Floudas D."/>
            <person name="Bentzer J."/>
            <person name="Ahren D."/>
            <person name="Johansson T."/>
            <person name="Persson P."/>
            <person name="Tunlid A."/>
        </authorList>
    </citation>
    <scope>NUCLEOTIDE SEQUENCE [LARGE SCALE GENOMIC DNA]</scope>
    <source>
        <strain evidence="6 7">CBS 101986</strain>
    </source>
</reference>
<gene>
    <name evidence="6" type="ORF">D9619_001794</name>
</gene>
<dbReference type="Proteomes" id="UP000567179">
    <property type="component" value="Unassembled WGS sequence"/>
</dbReference>
<dbReference type="Gene3D" id="1.10.1200.10">
    <property type="entry name" value="ACP-like"/>
    <property type="match status" value="1"/>
</dbReference>
<keyword evidence="1" id="KW-0596">Phosphopantetheine</keyword>
<dbReference type="AlphaFoldDB" id="A0A8H5BFS1"/>
<dbReference type="InterPro" id="IPR051414">
    <property type="entry name" value="Adenylate-forming_Reductase"/>
</dbReference>
<dbReference type="PANTHER" id="PTHR43439:SF2">
    <property type="entry name" value="ENZYME, PUTATIVE (JCVI)-RELATED"/>
    <property type="match status" value="1"/>
</dbReference>
<dbReference type="OrthoDB" id="429813at2759"/>
<feature type="domain" description="AMP-dependent synthetase/ligase" evidence="3">
    <location>
        <begin position="37"/>
        <end position="363"/>
    </location>
</feature>
<keyword evidence="7" id="KW-1185">Reference proteome</keyword>
<dbReference type="Gene3D" id="3.40.50.12780">
    <property type="entry name" value="N-terminal domain of ligase-like"/>
    <property type="match status" value="1"/>
</dbReference>
<evidence type="ECO:0000256" key="1">
    <source>
        <dbReference type="ARBA" id="ARBA00022450"/>
    </source>
</evidence>
<dbReference type="SUPFAM" id="SSF47336">
    <property type="entry name" value="ACP-like"/>
    <property type="match status" value="1"/>
</dbReference>
<dbReference type="SUPFAM" id="SSF51735">
    <property type="entry name" value="NAD(P)-binding Rossmann-fold domains"/>
    <property type="match status" value="1"/>
</dbReference>
<accession>A0A8H5BFS1</accession>
<dbReference type="InterPro" id="IPR009081">
    <property type="entry name" value="PP-bd_ACP"/>
</dbReference>
<proteinExistence type="predicted"/>
<evidence type="ECO:0008006" key="8">
    <source>
        <dbReference type="Google" id="ProtNLM"/>
    </source>
</evidence>
<evidence type="ECO:0000256" key="2">
    <source>
        <dbReference type="ARBA" id="ARBA00022553"/>
    </source>
</evidence>
<comment type="caution">
    <text evidence="6">The sequence shown here is derived from an EMBL/GenBank/DDBJ whole genome shotgun (WGS) entry which is preliminary data.</text>
</comment>
<evidence type="ECO:0000313" key="6">
    <source>
        <dbReference type="EMBL" id="KAF5322455.1"/>
    </source>
</evidence>
<dbReference type="PROSITE" id="PS00455">
    <property type="entry name" value="AMP_BINDING"/>
    <property type="match status" value="1"/>
</dbReference>
<dbReference type="Pfam" id="PF07993">
    <property type="entry name" value="NAD_binding_4"/>
    <property type="match status" value="1"/>
</dbReference>
<dbReference type="InterPro" id="IPR042099">
    <property type="entry name" value="ANL_N_sf"/>
</dbReference>
<dbReference type="InterPro" id="IPR013120">
    <property type="entry name" value="FAR_NAD-bd"/>
</dbReference>
<dbReference type="SUPFAM" id="SSF56801">
    <property type="entry name" value="Acetyl-CoA synthetase-like"/>
    <property type="match status" value="1"/>
</dbReference>
<evidence type="ECO:0000259" key="3">
    <source>
        <dbReference type="Pfam" id="PF00501"/>
    </source>
</evidence>
<evidence type="ECO:0000259" key="5">
    <source>
        <dbReference type="Pfam" id="PF07993"/>
    </source>
</evidence>
<protein>
    <recommendedName>
        <fullName evidence="8">Carrier domain-containing protein</fullName>
    </recommendedName>
</protein>
<keyword evidence="2" id="KW-0597">Phosphoprotein</keyword>
<feature type="domain" description="Carrier" evidence="4">
    <location>
        <begin position="584"/>
        <end position="657"/>
    </location>
</feature>
<sequence length="1083" mass="118871">MIMRQLSYAVNAVIPPIDGTVTLPETLDFHNKHNPNYHLFSFHTDGAEEITHINYFEFRRAADRVAHHLRPGRRGPEGEIIAVVALADTLLYHASTLGMMRGGIIPFLMSPRNSAPAIVKMLKEVSCHKLLTTQETLKSIVTEVVELLEKDNYALEVIEMPPLFEIFPHLGSETAADPFEEYPKAAVRPGLDDAMLYLHSSGSTGFPKSIKETYRIFCHWAAFGPMPELSGWKIGCMALPPFHTLGVIIQIIHSMYGLSTVLLYPPVASKPSQLPIMPTPDNILDHLRRTKAESLVTIPTLLQIWGQDQEAVDYLATLKLVGYSGGPVPTKLGNFMASSGVKLSPVYGGTEFGGPTYMLSRPGYDPENDWEWMSLDDRMNVRWDPQGDGTYECQLLTCETHQLSVENMPGEKGYATADLFIPHPVVPNYWKIVGRKDDVIIHTSGEKTVPAPMENIIMTSGLVMGVVIFGREHDQPGVLIELKVPHAIDPTDEAAVVAARNSVWSIIDEANRIAPSFSRIFKEMILFSDPKKPLPRAGKGTVMRKAALTLYNDEVEALYATIESTAGAEAVPPPTAWTQDETGQWLKEQIQDIVPSATFNIETDLFEQGMDSLAATILRRRIVGALQFASETTPAAEFINQNTIYSHPTIESLSEFILAVIVDPSSAKAEVDRAQAVEDMIAKYNAGLDKPIAAGEAHNGAQALITGTTGNLGSQIMETLLQDDSVTRIWALNRPSGKPLAKHVERFTDKGLNIELLSHPKLVFLESDLTQKNLGLEDAVYQELRNNVTVIMHNAWRLDFNLQLGSFEPNIRGTRNLIDLARSSRFGANTKFMFTSSVAQGLSWDRSKGAYPEEIPTEAVYSTGSGYGESKYVAERILAQSGIKGTSFRVGQITGGKPNGAWAISDWVPILVKSSIVLGILPLQAGVTSWVPMDAVASTILDVALGPNSPKAINLVHPRPVQFDSLVEDINNTLVSQGIVEQKLRAAPIQEWFSLLEPLAEGASDEDIKQVPAIKLLEFFRATANADEALRSGQLLGNESGGMADFSTKSAQSVSKTMRDLPSIGAGHVDMWVKYWKSAGLFN</sequence>
<dbReference type="PANTHER" id="PTHR43439">
    <property type="entry name" value="PHENYLACETATE-COENZYME A LIGASE"/>
    <property type="match status" value="1"/>
</dbReference>
<dbReference type="Pfam" id="PF00550">
    <property type="entry name" value="PP-binding"/>
    <property type="match status" value="1"/>
</dbReference>
<dbReference type="InterPro" id="IPR000873">
    <property type="entry name" value="AMP-dep_synth/lig_dom"/>
</dbReference>
<dbReference type="EMBL" id="JAACJJ010000028">
    <property type="protein sequence ID" value="KAF5322455.1"/>
    <property type="molecule type" value="Genomic_DNA"/>
</dbReference>
<dbReference type="Pfam" id="PF23562">
    <property type="entry name" value="AMP-binding_C_3"/>
    <property type="match status" value="1"/>
</dbReference>
<feature type="domain" description="Thioester reductase (TE)" evidence="5">
    <location>
        <begin position="705"/>
        <end position="940"/>
    </location>
</feature>
<dbReference type="InterPro" id="IPR020845">
    <property type="entry name" value="AMP-binding_CS"/>
</dbReference>
<dbReference type="InterPro" id="IPR036736">
    <property type="entry name" value="ACP-like_sf"/>
</dbReference>
<organism evidence="6 7">
    <name type="scientific">Psilocybe cf. subviscida</name>
    <dbReference type="NCBI Taxonomy" id="2480587"/>
    <lineage>
        <taxon>Eukaryota</taxon>
        <taxon>Fungi</taxon>
        <taxon>Dikarya</taxon>
        <taxon>Basidiomycota</taxon>
        <taxon>Agaricomycotina</taxon>
        <taxon>Agaricomycetes</taxon>
        <taxon>Agaricomycetidae</taxon>
        <taxon>Agaricales</taxon>
        <taxon>Agaricineae</taxon>
        <taxon>Strophariaceae</taxon>
        <taxon>Psilocybe</taxon>
    </lineage>
</organism>
<evidence type="ECO:0000259" key="4">
    <source>
        <dbReference type="Pfam" id="PF00550"/>
    </source>
</evidence>
<evidence type="ECO:0000313" key="7">
    <source>
        <dbReference type="Proteomes" id="UP000567179"/>
    </source>
</evidence>
<dbReference type="Gene3D" id="3.40.50.720">
    <property type="entry name" value="NAD(P)-binding Rossmann-like Domain"/>
    <property type="match status" value="1"/>
</dbReference>
<dbReference type="InterPro" id="IPR036291">
    <property type="entry name" value="NAD(P)-bd_dom_sf"/>
</dbReference>
<dbReference type="Pfam" id="PF00501">
    <property type="entry name" value="AMP-binding"/>
    <property type="match status" value="1"/>
</dbReference>